<dbReference type="AlphaFoldDB" id="A0A646KQ63"/>
<sequence>MPTITLLPPLTGNPAWAVITLLCVWITVYVVIVAVALFHPRRSRRKEARKILDCHLPIPRTL</sequence>
<feature type="transmembrane region" description="Helical" evidence="1">
    <location>
        <begin position="15"/>
        <end position="38"/>
    </location>
</feature>
<dbReference type="Proteomes" id="UP000419138">
    <property type="component" value="Unassembled WGS sequence"/>
</dbReference>
<dbReference type="EMBL" id="VCLA01000191">
    <property type="protein sequence ID" value="MQT04375.1"/>
    <property type="molecule type" value="Genomic_DNA"/>
</dbReference>
<evidence type="ECO:0000313" key="3">
    <source>
        <dbReference type="Proteomes" id="UP000419138"/>
    </source>
</evidence>
<keyword evidence="3" id="KW-1185">Reference proteome</keyword>
<accession>A0A646KQ63</accession>
<keyword evidence="1" id="KW-1133">Transmembrane helix</keyword>
<name>A0A646KQ63_STRJU</name>
<proteinExistence type="predicted"/>
<evidence type="ECO:0000313" key="2">
    <source>
        <dbReference type="EMBL" id="MQT04375.1"/>
    </source>
</evidence>
<keyword evidence="1" id="KW-0812">Transmembrane</keyword>
<comment type="caution">
    <text evidence="2">The sequence shown here is derived from an EMBL/GenBank/DDBJ whole genome shotgun (WGS) entry which is preliminary data.</text>
</comment>
<organism evidence="2 3">
    <name type="scientific">Streptomyces jumonjinensis</name>
    <dbReference type="NCBI Taxonomy" id="1945"/>
    <lineage>
        <taxon>Bacteria</taxon>
        <taxon>Bacillati</taxon>
        <taxon>Actinomycetota</taxon>
        <taxon>Actinomycetes</taxon>
        <taxon>Kitasatosporales</taxon>
        <taxon>Streptomycetaceae</taxon>
        <taxon>Streptomyces</taxon>
    </lineage>
</organism>
<dbReference type="RefSeq" id="WP_153525762.1">
    <property type="nucleotide sequence ID" value="NZ_JBEPDZ010000096.1"/>
</dbReference>
<evidence type="ECO:0000256" key="1">
    <source>
        <dbReference type="SAM" id="Phobius"/>
    </source>
</evidence>
<reference evidence="2 3" key="1">
    <citation type="submission" date="2019-05" db="EMBL/GenBank/DDBJ databases">
        <title>Comparative genomics and metabolomics analyses of clavulanic acid producing Streptomyces species provides insight into specialized metabolism and evolution of beta-lactam biosynthetic gene clusters.</title>
        <authorList>
            <person name="Moore M.A."/>
            <person name="Cruz-Morales P."/>
            <person name="Barona Gomez F."/>
            <person name="Kapil T."/>
        </authorList>
    </citation>
    <scope>NUCLEOTIDE SEQUENCE [LARGE SCALE GENOMIC DNA]</scope>
    <source>
        <strain evidence="2 3">NRRL 5741</strain>
    </source>
</reference>
<gene>
    <name evidence="2" type="ORF">FF041_30705</name>
</gene>
<protein>
    <submittedName>
        <fullName evidence="2">Uncharacterized protein</fullName>
    </submittedName>
</protein>
<keyword evidence="1" id="KW-0472">Membrane</keyword>